<evidence type="ECO:0000256" key="5">
    <source>
        <dbReference type="ARBA" id="ARBA00022640"/>
    </source>
</evidence>
<evidence type="ECO:0000256" key="8">
    <source>
        <dbReference type="ARBA" id="ARBA00022989"/>
    </source>
</evidence>
<dbReference type="InterPro" id="IPR003945">
    <property type="entry name" value="NU5C-like"/>
</dbReference>
<evidence type="ECO:0000256" key="11">
    <source>
        <dbReference type="ARBA" id="ARBA00047726"/>
    </source>
</evidence>
<dbReference type="GO" id="GO:0003954">
    <property type="term" value="F:NADH dehydrogenase activity"/>
    <property type="evidence" value="ECO:0007669"/>
    <property type="project" value="TreeGrafter"/>
</dbReference>
<evidence type="ECO:0000313" key="16">
    <source>
        <dbReference type="EMBL" id="THG02745.1"/>
    </source>
</evidence>
<comment type="subcellular location">
    <subcellularLocation>
        <location evidence="1">Membrane</location>
        <topology evidence="1">Multi-pass membrane protein</topology>
    </subcellularLocation>
    <subcellularLocation>
        <location evidence="2">Plastid</location>
        <location evidence="2">Chloroplast thylakoid membrane</location>
    </subcellularLocation>
</comment>
<evidence type="ECO:0000256" key="14">
    <source>
        <dbReference type="SAM" id="Phobius"/>
    </source>
</evidence>
<evidence type="ECO:0000256" key="3">
    <source>
        <dbReference type="ARBA" id="ARBA00008200"/>
    </source>
</evidence>
<keyword evidence="4" id="KW-0813">Transport</keyword>
<feature type="domain" description="NADH:quinone oxidoreductase/Mrp antiporter transmembrane" evidence="15">
    <location>
        <begin position="137"/>
        <end position="261"/>
    </location>
</feature>
<evidence type="ECO:0000256" key="1">
    <source>
        <dbReference type="ARBA" id="ARBA00004141"/>
    </source>
</evidence>
<evidence type="ECO:0000256" key="7">
    <source>
        <dbReference type="ARBA" id="ARBA00022967"/>
    </source>
</evidence>
<dbReference type="EMBL" id="SDRB02011120">
    <property type="protein sequence ID" value="THG02745.1"/>
    <property type="molecule type" value="Genomic_DNA"/>
</dbReference>
<keyword evidence="8 14" id="KW-1133">Transmembrane helix</keyword>
<feature type="transmembrane region" description="Helical" evidence="14">
    <location>
        <begin position="106"/>
        <end position="126"/>
    </location>
</feature>
<dbReference type="InterPro" id="IPR001750">
    <property type="entry name" value="ND/Mrp_TM"/>
</dbReference>
<feature type="region of interest" description="Disordered" evidence="13">
    <location>
        <begin position="275"/>
        <end position="320"/>
    </location>
</feature>
<dbReference type="GO" id="GO:0008137">
    <property type="term" value="F:NADH dehydrogenase (ubiquinone) activity"/>
    <property type="evidence" value="ECO:0007669"/>
    <property type="project" value="InterPro"/>
</dbReference>
<dbReference type="STRING" id="542762.A0A4S4DIW8"/>
<evidence type="ECO:0000256" key="4">
    <source>
        <dbReference type="ARBA" id="ARBA00022448"/>
    </source>
</evidence>
<dbReference type="PANTHER" id="PTHR42829:SF2">
    <property type="entry name" value="NADH-UBIQUINONE OXIDOREDUCTASE CHAIN 5"/>
    <property type="match status" value="1"/>
</dbReference>
<feature type="transmembrane region" description="Helical" evidence="14">
    <location>
        <begin position="177"/>
        <end position="198"/>
    </location>
</feature>
<reference evidence="16 17" key="1">
    <citation type="journal article" date="2018" name="Proc. Natl. Acad. Sci. U.S.A.">
        <title>Draft genome sequence of Camellia sinensis var. sinensis provides insights into the evolution of the tea genome and tea quality.</title>
        <authorList>
            <person name="Wei C."/>
            <person name="Yang H."/>
            <person name="Wang S."/>
            <person name="Zhao J."/>
            <person name="Liu C."/>
            <person name="Gao L."/>
            <person name="Xia E."/>
            <person name="Lu Y."/>
            <person name="Tai Y."/>
            <person name="She G."/>
            <person name="Sun J."/>
            <person name="Cao H."/>
            <person name="Tong W."/>
            <person name="Gao Q."/>
            <person name="Li Y."/>
            <person name="Deng W."/>
            <person name="Jiang X."/>
            <person name="Wang W."/>
            <person name="Chen Q."/>
            <person name="Zhang S."/>
            <person name="Li H."/>
            <person name="Wu J."/>
            <person name="Wang P."/>
            <person name="Li P."/>
            <person name="Shi C."/>
            <person name="Zheng F."/>
            <person name="Jian J."/>
            <person name="Huang B."/>
            <person name="Shan D."/>
            <person name="Shi M."/>
            <person name="Fang C."/>
            <person name="Yue Y."/>
            <person name="Li F."/>
            <person name="Li D."/>
            <person name="Wei S."/>
            <person name="Han B."/>
            <person name="Jiang C."/>
            <person name="Yin Y."/>
            <person name="Xia T."/>
            <person name="Zhang Z."/>
            <person name="Bennetzen J.L."/>
            <person name="Zhao S."/>
            <person name="Wan X."/>
        </authorList>
    </citation>
    <scope>NUCLEOTIDE SEQUENCE [LARGE SCALE GENOMIC DNA]</scope>
    <source>
        <strain evidence="17">cv. Shuchazao</strain>
        <tissue evidence="16">Leaf</tissue>
    </source>
</reference>
<dbReference type="GO" id="GO:0042773">
    <property type="term" value="P:ATP synthesis coupled electron transport"/>
    <property type="evidence" value="ECO:0007669"/>
    <property type="project" value="InterPro"/>
</dbReference>
<evidence type="ECO:0000259" key="15">
    <source>
        <dbReference type="Pfam" id="PF00361"/>
    </source>
</evidence>
<dbReference type="GO" id="GO:0009535">
    <property type="term" value="C:chloroplast thylakoid membrane"/>
    <property type="evidence" value="ECO:0007669"/>
    <property type="project" value="UniProtKB-SubCell"/>
</dbReference>
<evidence type="ECO:0000256" key="9">
    <source>
        <dbReference type="ARBA" id="ARBA00023027"/>
    </source>
</evidence>
<dbReference type="PANTHER" id="PTHR42829">
    <property type="entry name" value="NADH-UBIQUINONE OXIDOREDUCTASE CHAIN 5"/>
    <property type="match status" value="1"/>
</dbReference>
<gene>
    <name evidence="16" type="ORF">TEA_009304</name>
</gene>
<feature type="compositionally biased region" description="Basic residues" evidence="13">
    <location>
        <begin position="288"/>
        <end position="305"/>
    </location>
</feature>
<accession>A0A4S4DIW8</accession>
<feature type="transmembrane region" description="Helical" evidence="14">
    <location>
        <begin position="12"/>
        <end position="32"/>
    </location>
</feature>
<evidence type="ECO:0000256" key="6">
    <source>
        <dbReference type="ARBA" id="ARBA00022692"/>
    </source>
</evidence>
<sequence length="320" mass="34679">MADGQLKPVAAVLLILNFCMFVVVLGIGGWAMNRAIDHGFIIGPGFDLPAHFSPIYFPMGNAATGFFVVFALIASVVGVASVIAGFNHVRFWHTSSLPSAASAATIAWSLTLLAMGFACKEIYLQIRNSRLDRILGSPNAMEGPTPVSALIHAATMVTAGVFIIARCSPLVEYPPTALIVITFAGATTSFLAATTGILQNDLKRVIAYSTCSQLGYRIFACGISNDSASVFHVMNHTFFKALLFLSASSVIHAMSDEQAMFFIVLFLQSHLSNPSLSRRPSLSEAMRKTHRMGAGRKLKSHHRRQRWADKAYKKSHLGNE</sequence>
<dbReference type="PRINTS" id="PR01434">
    <property type="entry name" value="NADHDHGNASE5"/>
</dbReference>
<organism evidence="16 17">
    <name type="scientific">Camellia sinensis var. sinensis</name>
    <name type="common">China tea</name>
    <dbReference type="NCBI Taxonomy" id="542762"/>
    <lineage>
        <taxon>Eukaryota</taxon>
        <taxon>Viridiplantae</taxon>
        <taxon>Streptophyta</taxon>
        <taxon>Embryophyta</taxon>
        <taxon>Tracheophyta</taxon>
        <taxon>Spermatophyta</taxon>
        <taxon>Magnoliopsida</taxon>
        <taxon>eudicotyledons</taxon>
        <taxon>Gunneridae</taxon>
        <taxon>Pentapetalae</taxon>
        <taxon>asterids</taxon>
        <taxon>Ericales</taxon>
        <taxon>Theaceae</taxon>
        <taxon>Camellia</taxon>
    </lineage>
</organism>
<evidence type="ECO:0000313" key="17">
    <source>
        <dbReference type="Proteomes" id="UP000306102"/>
    </source>
</evidence>
<feature type="compositionally biased region" description="Basic and acidic residues" evidence="13">
    <location>
        <begin position="306"/>
        <end position="320"/>
    </location>
</feature>
<comment type="catalytic activity">
    <reaction evidence="12">
        <text>a plastoquinone + NADH + (n+1) H(+)(in) = a plastoquinol + NAD(+) + n H(+)(out)</text>
        <dbReference type="Rhea" id="RHEA:42608"/>
        <dbReference type="Rhea" id="RHEA-COMP:9561"/>
        <dbReference type="Rhea" id="RHEA-COMP:9562"/>
        <dbReference type="ChEBI" id="CHEBI:15378"/>
        <dbReference type="ChEBI" id="CHEBI:17757"/>
        <dbReference type="ChEBI" id="CHEBI:57540"/>
        <dbReference type="ChEBI" id="CHEBI:57945"/>
        <dbReference type="ChEBI" id="CHEBI:62192"/>
    </reaction>
</comment>
<dbReference type="Proteomes" id="UP000306102">
    <property type="component" value="Unassembled WGS sequence"/>
</dbReference>
<feature type="transmembrane region" description="Helical" evidence="14">
    <location>
        <begin position="147"/>
        <end position="165"/>
    </location>
</feature>
<comment type="caution">
    <text evidence="16">The sequence shown here is derived from an EMBL/GenBank/DDBJ whole genome shotgun (WGS) entry which is preliminary data.</text>
</comment>
<proteinExistence type="inferred from homology"/>
<protein>
    <recommendedName>
        <fullName evidence="15">NADH:quinone oxidoreductase/Mrp antiporter transmembrane domain-containing protein</fullName>
    </recommendedName>
</protein>
<evidence type="ECO:0000256" key="13">
    <source>
        <dbReference type="SAM" id="MobiDB-lite"/>
    </source>
</evidence>
<keyword evidence="9" id="KW-0520">NAD</keyword>
<keyword evidence="6 14" id="KW-0812">Transmembrane</keyword>
<dbReference type="Pfam" id="PF05512">
    <property type="entry name" value="AWPM-19"/>
    <property type="match status" value="1"/>
</dbReference>
<dbReference type="AlphaFoldDB" id="A0A4S4DIW8"/>
<feature type="transmembrane region" description="Helical" evidence="14">
    <location>
        <begin position="66"/>
        <end position="86"/>
    </location>
</feature>
<name>A0A4S4DIW8_CAMSN</name>
<keyword evidence="10 14" id="KW-0472">Membrane</keyword>
<evidence type="ECO:0000256" key="10">
    <source>
        <dbReference type="ARBA" id="ARBA00023136"/>
    </source>
</evidence>
<dbReference type="InterPro" id="IPR008390">
    <property type="entry name" value="AWPM-19"/>
</dbReference>
<keyword evidence="17" id="KW-1185">Reference proteome</keyword>
<evidence type="ECO:0000256" key="2">
    <source>
        <dbReference type="ARBA" id="ARBA00004334"/>
    </source>
</evidence>
<comment type="catalytic activity">
    <reaction evidence="11">
        <text>a plastoquinone + NADPH + (n+1) H(+)(in) = a plastoquinol + NADP(+) + n H(+)(out)</text>
        <dbReference type="Rhea" id="RHEA:42612"/>
        <dbReference type="Rhea" id="RHEA-COMP:9561"/>
        <dbReference type="Rhea" id="RHEA-COMP:9562"/>
        <dbReference type="ChEBI" id="CHEBI:15378"/>
        <dbReference type="ChEBI" id="CHEBI:17757"/>
        <dbReference type="ChEBI" id="CHEBI:57783"/>
        <dbReference type="ChEBI" id="CHEBI:58349"/>
        <dbReference type="ChEBI" id="CHEBI:62192"/>
    </reaction>
</comment>
<dbReference type="Pfam" id="PF00361">
    <property type="entry name" value="Proton_antipo_M"/>
    <property type="match status" value="1"/>
</dbReference>
<keyword evidence="5" id="KW-0934">Plastid</keyword>
<comment type="similarity">
    <text evidence="3">Belongs to the complex I subunit 5 family.</text>
</comment>
<dbReference type="GO" id="GO:0015990">
    <property type="term" value="P:electron transport coupled proton transport"/>
    <property type="evidence" value="ECO:0007669"/>
    <property type="project" value="TreeGrafter"/>
</dbReference>
<keyword evidence="7" id="KW-1278">Translocase</keyword>
<evidence type="ECO:0000256" key="12">
    <source>
        <dbReference type="ARBA" id="ARBA00048026"/>
    </source>
</evidence>